<dbReference type="Pfam" id="PF13481">
    <property type="entry name" value="AAA_25"/>
    <property type="match status" value="1"/>
</dbReference>
<dbReference type="EMBL" id="VLKT01000023">
    <property type="protein sequence ID" value="TWI34069.1"/>
    <property type="molecule type" value="Genomic_DNA"/>
</dbReference>
<reference evidence="2 3" key="1">
    <citation type="journal article" date="2015" name="Stand. Genomic Sci.">
        <title>Genomic Encyclopedia of Bacterial and Archaeal Type Strains, Phase III: the genomes of soil and plant-associated and newly described type strains.</title>
        <authorList>
            <person name="Whitman W.B."/>
            <person name="Woyke T."/>
            <person name="Klenk H.P."/>
            <person name="Zhou Y."/>
            <person name="Lilburn T.G."/>
            <person name="Beck B.J."/>
            <person name="De Vos P."/>
            <person name="Vandamme P."/>
            <person name="Eisen J.A."/>
            <person name="Garrity G."/>
            <person name="Hugenholtz P."/>
            <person name="Kyrpides N.C."/>
        </authorList>
    </citation>
    <scope>NUCLEOTIDE SEQUENCE [LARGE SCALE GENOMIC DNA]</scope>
    <source>
        <strain evidence="2 3">CGMCC 1.2546</strain>
    </source>
</reference>
<dbReference type="SUPFAM" id="SSF52540">
    <property type="entry name" value="P-loop containing nucleoside triphosphate hydrolases"/>
    <property type="match status" value="1"/>
</dbReference>
<dbReference type="InterPro" id="IPR027417">
    <property type="entry name" value="P-loop_NTPase"/>
</dbReference>
<feature type="region of interest" description="Disordered" evidence="1">
    <location>
        <begin position="152"/>
        <end position="173"/>
    </location>
</feature>
<sequence length="524" mass="56982">MTHLNSYEMQPFTLPAGFGEGDDAPPAVGLISVDPREHALECAKYYAENLHGDMVLVPFVDGQPDWPGTTRDTLTKLAGHHWSEIEVEDIPRLGVLTDSFAKFLDYGLGYGDDVSIITLWREGTPEVKQIDGEDCLIARHLIMEALIDDEPLKARQTKPDKPKDPPVVANDNKPKSRFRMTWFDDIAGRITKETIIKGVFGVREFTMVSGMPGSGKSVIMTDAACHVAAGREWHGRKVKQGLVIYVAAERQALTERRMMAFRKEHGVKDVPLLVLGGMIDLTTGLADADALATVINAAAKACDESCVWIIIDTLTRTFGPGDQHQSKDMAKFVRSCDRLSEKTGAHVTVIHHTGWSGDRGKGAIDLDGAVDASFMVKKSASGYTLECDGANDGDEGTICHFTMKSIEVGIDEDGEPTFAPVVIPSDGVSAGEHLVTTLKGHNAKALQILTEACRGTGSPIDEEDWREAFYAASPGDKPETLKVRFQRVRKALKDSGAVHYHEGTYWVTPDGTDGTCSATVPCSV</sequence>
<dbReference type="RefSeq" id="WP_145719906.1">
    <property type="nucleotide sequence ID" value="NZ_BSPF01000002.1"/>
</dbReference>
<dbReference type="OrthoDB" id="9775547at2"/>
<evidence type="ECO:0000313" key="3">
    <source>
        <dbReference type="Proteomes" id="UP000317122"/>
    </source>
</evidence>
<dbReference type="AlphaFoldDB" id="A0A562NPD5"/>
<name>A0A562NPD5_9HYPH</name>
<keyword evidence="3" id="KW-1185">Reference proteome</keyword>
<evidence type="ECO:0000256" key="1">
    <source>
        <dbReference type="SAM" id="MobiDB-lite"/>
    </source>
</evidence>
<dbReference type="Gene3D" id="3.40.50.300">
    <property type="entry name" value="P-loop containing nucleotide triphosphate hydrolases"/>
    <property type="match status" value="1"/>
</dbReference>
<feature type="compositionally biased region" description="Basic and acidic residues" evidence="1">
    <location>
        <begin position="152"/>
        <end position="164"/>
    </location>
</feature>
<evidence type="ECO:0000313" key="2">
    <source>
        <dbReference type="EMBL" id="TWI34069.1"/>
    </source>
</evidence>
<organism evidence="2 3">
    <name type="scientific">Mesorhizobium tianshanense</name>
    <dbReference type="NCBI Taxonomy" id="39844"/>
    <lineage>
        <taxon>Bacteria</taxon>
        <taxon>Pseudomonadati</taxon>
        <taxon>Pseudomonadota</taxon>
        <taxon>Alphaproteobacteria</taxon>
        <taxon>Hyphomicrobiales</taxon>
        <taxon>Phyllobacteriaceae</taxon>
        <taxon>Mesorhizobium</taxon>
    </lineage>
</organism>
<comment type="caution">
    <text evidence="2">The sequence shown here is derived from an EMBL/GenBank/DDBJ whole genome shotgun (WGS) entry which is preliminary data.</text>
</comment>
<dbReference type="Proteomes" id="UP000317122">
    <property type="component" value="Unassembled WGS sequence"/>
</dbReference>
<protein>
    <submittedName>
        <fullName evidence="2">AAA domain-containing protein</fullName>
    </submittedName>
</protein>
<proteinExistence type="predicted"/>
<gene>
    <name evidence="2" type="ORF">IQ26_03827</name>
</gene>
<accession>A0A562NPD5</accession>